<comment type="caution">
    <text evidence="1">The sequence shown here is derived from an EMBL/GenBank/DDBJ whole genome shotgun (WGS) entry which is preliminary data.</text>
</comment>
<protein>
    <submittedName>
        <fullName evidence="1">GTP-binding protein</fullName>
    </submittedName>
</protein>
<gene>
    <name evidence="1" type="ORF">ACFQ1S_37935</name>
</gene>
<sequence>ELLERLRTDVLGNADAPKTRHNFAAMTGTAIAELVGQLNKELAVRADGQESPAITELRDIQQRMMDLRRRSTRWQTLLSDEMTDLVADLEYDLRDRTRKIVRELDAAFDESDPLKVWDEFESWLAESLTEAAETNYRWLVERSWWVADRVAEFFPERKDVVPDSIFPAVADLDPGDPNMPKMDKFKPGQWIFTGLRGSYGGVLMFGLITSLAGLPLINPISVGAGMALGGKSIGEEGE</sequence>
<accession>A0ABW3MLH7</accession>
<dbReference type="EMBL" id="JBHTIS010003181">
    <property type="protein sequence ID" value="MFD1050902.1"/>
    <property type="molecule type" value="Genomic_DNA"/>
</dbReference>
<evidence type="ECO:0000313" key="1">
    <source>
        <dbReference type="EMBL" id="MFD1050902.1"/>
    </source>
</evidence>
<feature type="non-terminal residue" evidence="1">
    <location>
        <position position="1"/>
    </location>
</feature>
<evidence type="ECO:0000313" key="2">
    <source>
        <dbReference type="Proteomes" id="UP001597045"/>
    </source>
</evidence>
<reference evidence="2" key="1">
    <citation type="journal article" date="2019" name="Int. J. Syst. Evol. Microbiol.">
        <title>The Global Catalogue of Microorganisms (GCM) 10K type strain sequencing project: providing services to taxonomists for standard genome sequencing and annotation.</title>
        <authorList>
            <consortium name="The Broad Institute Genomics Platform"/>
            <consortium name="The Broad Institute Genome Sequencing Center for Infectious Disease"/>
            <person name="Wu L."/>
            <person name="Ma J."/>
        </authorList>
    </citation>
    <scope>NUCLEOTIDE SEQUENCE [LARGE SCALE GENOMIC DNA]</scope>
    <source>
        <strain evidence="2">JCM 31486</strain>
    </source>
</reference>
<organism evidence="1 2">
    <name type="scientific">Kibdelosporangium lantanae</name>
    <dbReference type="NCBI Taxonomy" id="1497396"/>
    <lineage>
        <taxon>Bacteria</taxon>
        <taxon>Bacillati</taxon>
        <taxon>Actinomycetota</taxon>
        <taxon>Actinomycetes</taxon>
        <taxon>Pseudonocardiales</taxon>
        <taxon>Pseudonocardiaceae</taxon>
        <taxon>Kibdelosporangium</taxon>
    </lineage>
</organism>
<dbReference type="Proteomes" id="UP001597045">
    <property type="component" value="Unassembled WGS sequence"/>
</dbReference>
<proteinExistence type="predicted"/>
<name>A0ABW3MLH7_9PSEU</name>
<keyword evidence="2" id="KW-1185">Reference proteome</keyword>
<feature type="non-terminal residue" evidence="1">
    <location>
        <position position="238"/>
    </location>
</feature>